<sequence>MATTRVRALTAVAVLCAAAGCGGGGGDGEPSAAPSATATQAASRPYKDGHLTFTLLFLRCGLNAVSGSHSEGQPDGRFCWARLRVDNHDPEFHTYVAKSQRLAGVPGRPGQPDTFAMAVRRQHDSVKIGGHDLIEVELWYDVPRDAKVSGLRVSGDRDPVGYMNPSPAPFTPGGVLIAMKPLMGW</sequence>
<evidence type="ECO:0000313" key="1">
    <source>
        <dbReference type="EMBL" id="MEU3783609.1"/>
    </source>
</evidence>
<evidence type="ECO:0008006" key="3">
    <source>
        <dbReference type="Google" id="ProtNLM"/>
    </source>
</evidence>
<proteinExistence type="predicted"/>
<protein>
    <recommendedName>
        <fullName evidence="3">Lipoprotein</fullName>
    </recommendedName>
</protein>
<organism evidence="1 2">
    <name type="scientific">Streptomyces sp. 900129855</name>
    <dbReference type="NCBI Taxonomy" id="3155129"/>
    <lineage>
        <taxon>Bacteria</taxon>
        <taxon>Bacillati</taxon>
        <taxon>Actinomycetota</taxon>
        <taxon>Actinomycetes</taxon>
        <taxon>Kitasatosporales</taxon>
        <taxon>Streptomycetaceae</taxon>
        <taxon>Streptomyces</taxon>
    </lineage>
</organism>
<dbReference type="EMBL" id="JBEZVE010000012">
    <property type="protein sequence ID" value="MEU3783609.1"/>
    <property type="molecule type" value="Genomic_DNA"/>
</dbReference>
<dbReference type="Proteomes" id="UP001550739">
    <property type="component" value="Unassembled WGS sequence"/>
</dbReference>
<dbReference type="RefSeq" id="WP_334578403.1">
    <property type="nucleotide sequence ID" value="NZ_JBEZVE010000012.1"/>
</dbReference>
<name>A0ABV2ZM24_9ACTN</name>
<accession>A0ABV2ZM24</accession>
<reference evidence="1 2" key="1">
    <citation type="submission" date="2024-06" db="EMBL/GenBank/DDBJ databases">
        <title>The Natural Products Discovery Center: Release of the First 8490 Sequenced Strains for Exploring Actinobacteria Biosynthetic Diversity.</title>
        <authorList>
            <person name="Kalkreuter E."/>
            <person name="Kautsar S.A."/>
            <person name="Yang D."/>
            <person name="Bader C.D."/>
            <person name="Teijaro C.N."/>
            <person name="Fluegel L."/>
            <person name="Davis C.M."/>
            <person name="Simpson J.R."/>
            <person name="Lauterbach L."/>
            <person name="Steele A.D."/>
            <person name="Gui C."/>
            <person name="Meng S."/>
            <person name="Li G."/>
            <person name="Viehrig K."/>
            <person name="Ye F."/>
            <person name="Su P."/>
            <person name="Kiefer A.F."/>
            <person name="Nichols A."/>
            <person name="Cepeda A.J."/>
            <person name="Yan W."/>
            <person name="Fan B."/>
            <person name="Jiang Y."/>
            <person name="Adhikari A."/>
            <person name="Zheng C.-J."/>
            <person name="Schuster L."/>
            <person name="Cowan T.M."/>
            <person name="Smanski M.J."/>
            <person name="Chevrette M.G."/>
            <person name="De Carvalho L.P.S."/>
            <person name="Shen B."/>
        </authorList>
    </citation>
    <scope>NUCLEOTIDE SEQUENCE [LARGE SCALE GENOMIC DNA]</scope>
    <source>
        <strain evidence="1 2">NPDC033843</strain>
    </source>
</reference>
<keyword evidence="2" id="KW-1185">Reference proteome</keyword>
<gene>
    <name evidence="1" type="ORF">AB0E89_24190</name>
</gene>
<evidence type="ECO:0000313" key="2">
    <source>
        <dbReference type="Proteomes" id="UP001550739"/>
    </source>
</evidence>
<dbReference type="PROSITE" id="PS51257">
    <property type="entry name" value="PROKAR_LIPOPROTEIN"/>
    <property type="match status" value="1"/>
</dbReference>
<comment type="caution">
    <text evidence="1">The sequence shown here is derived from an EMBL/GenBank/DDBJ whole genome shotgun (WGS) entry which is preliminary data.</text>
</comment>